<dbReference type="InterPro" id="IPR033985">
    <property type="entry name" value="SusD-like_N"/>
</dbReference>
<dbReference type="Gene3D" id="1.25.40.390">
    <property type="match status" value="1"/>
</dbReference>
<feature type="domain" description="RagB/SusD" evidence="7">
    <location>
        <begin position="332"/>
        <end position="522"/>
    </location>
</feature>
<keyword evidence="3 6" id="KW-0732">Signal</keyword>
<dbReference type="InterPro" id="IPR012944">
    <property type="entry name" value="SusD_RagB_dom"/>
</dbReference>
<evidence type="ECO:0000313" key="19">
    <source>
        <dbReference type="Proteomes" id="UP000285283"/>
    </source>
</evidence>
<evidence type="ECO:0000313" key="14">
    <source>
        <dbReference type="EMBL" id="RHH28129.1"/>
    </source>
</evidence>
<dbReference type="Proteomes" id="UP000260844">
    <property type="component" value="Unassembled WGS sequence"/>
</dbReference>
<dbReference type="Proteomes" id="UP000283766">
    <property type="component" value="Unassembled WGS sequence"/>
</dbReference>
<keyword evidence="5" id="KW-0998">Cell outer membrane</keyword>
<dbReference type="Proteomes" id="UP000095614">
    <property type="component" value="Unassembled WGS sequence"/>
</dbReference>
<dbReference type="Proteomes" id="UP000284514">
    <property type="component" value="Unassembled WGS sequence"/>
</dbReference>
<evidence type="ECO:0000313" key="13">
    <source>
        <dbReference type="EMBL" id="RHC72486.1"/>
    </source>
</evidence>
<sequence>MNKFKFYIVAAVLASGMTLTSCGDSFLNPDPASKGAAGAAGDPMNINSGLAAAYQILLLDSYAGGSYESSVYIGDIQSDDLWKGGGDAQDGMSGMNLNVSMFTTTGNSTLHGTWNIYTSGITRVNSALGLCETATTNNPAELKLISQYRGEGFFLRAYYLYMLWRSFGSVPFQETLYEPPYVGPQLSPDEVYAQIIKDVDASIASFKEAGVKYSTNGGANSGRASLAAALMLKARVVMYQKDNAKYAEAASGLAEIIASGEFELTSKYADIWVDEGEFNKESIFEANHIGEGKDWGNQWATGGTNLPAYISPSTLSDPTNTYEDGWGFGPVREETYEMFAAGDTRREASIRDYRGKGTGGNVGDKVEIASGGSYVIRFQDTGFWLAKYAARKGYHKPTGTIALNYCNNLRIFRYAETLLAYAELVGVEGVAEQKGISAQQCLDMVRDRAFGDTNHRVAVNKQNIINENHYEFVGEGHRYYDVVRWGITEVLNVGNVPGINSARTWKSHNKYVAIPQGDIDATKGTEFELKQNEGY</sequence>
<feature type="signal peptide" evidence="6">
    <location>
        <begin position="1"/>
        <end position="23"/>
    </location>
</feature>
<evidence type="ECO:0000313" key="9">
    <source>
        <dbReference type="EMBL" id="CUO77947.1"/>
    </source>
</evidence>
<evidence type="ECO:0000256" key="2">
    <source>
        <dbReference type="ARBA" id="ARBA00006275"/>
    </source>
</evidence>
<dbReference type="PROSITE" id="PS51257">
    <property type="entry name" value="PROKAR_LIPOPROTEIN"/>
    <property type="match status" value="1"/>
</dbReference>
<dbReference type="InterPro" id="IPR011990">
    <property type="entry name" value="TPR-like_helical_dom_sf"/>
</dbReference>
<evidence type="ECO:0000256" key="6">
    <source>
        <dbReference type="SAM" id="SignalP"/>
    </source>
</evidence>
<evidence type="ECO:0000313" key="12">
    <source>
        <dbReference type="EMBL" id="RGS56984.1"/>
    </source>
</evidence>
<evidence type="ECO:0000313" key="18">
    <source>
        <dbReference type="Proteomes" id="UP000284514"/>
    </source>
</evidence>
<organism evidence="9 15">
    <name type="scientific">Bacteroides uniformis</name>
    <dbReference type="NCBI Taxonomy" id="820"/>
    <lineage>
        <taxon>Bacteria</taxon>
        <taxon>Pseudomonadati</taxon>
        <taxon>Bacteroidota</taxon>
        <taxon>Bacteroidia</taxon>
        <taxon>Bacteroidales</taxon>
        <taxon>Bacteroidaceae</taxon>
        <taxon>Bacteroides</taxon>
    </lineage>
</organism>
<reference evidence="9 15" key="1">
    <citation type="submission" date="2015-09" db="EMBL/GenBank/DDBJ databases">
        <authorList>
            <consortium name="Pathogen Informatics"/>
        </authorList>
    </citation>
    <scope>NUCLEOTIDE SEQUENCE [LARGE SCALE GENOMIC DNA]</scope>
    <source>
        <strain evidence="9 15">2789STDY5834847</strain>
    </source>
</reference>
<evidence type="ECO:0000256" key="3">
    <source>
        <dbReference type="ARBA" id="ARBA00022729"/>
    </source>
</evidence>
<dbReference type="Pfam" id="PF14322">
    <property type="entry name" value="SusD-like_3"/>
    <property type="match status" value="1"/>
</dbReference>
<comment type="similarity">
    <text evidence="2">Belongs to the SusD family.</text>
</comment>
<dbReference type="Proteomes" id="UP001218502">
    <property type="component" value="Unassembled WGS sequence"/>
</dbReference>
<reference evidence="16 17" key="2">
    <citation type="submission" date="2018-08" db="EMBL/GenBank/DDBJ databases">
        <title>A genome reference for cultivated species of the human gut microbiota.</title>
        <authorList>
            <person name="Zou Y."/>
            <person name="Xue W."/>
            <person name="Luo G."/>
        </authorList>
    </citation>
    <scope>NUCLEOTIDE SEQUENCE [LARGE SCALE GENOMIC DNA]</scope>
    <source>
        <strain evidence="12 19">AF21-53</strain>
        <strain evidence="14 17">AM18-14LB</strain>
        <strain evidence="13 18">AM34-25</strain>
        <strain evidence="11 16">TM04-30</strain>
    </source>
</reference>
<evidence type="ECO:0000313" key="15">
    <source>
        <dbReference type="Proteomes" id="UP000095614"/>
    </source>
</evidence>
<comment type="subcellular location">
    <subcellularLocation>
        <location evidence="1">Cell outer membrane</location>
    </subcellularLocation>
</comment>
<proteinExistence type="inferred from homology"/>
<protein>
    <submittedName>
        <fullName evidence="9">RagB/SusD domain protein</fullName>
    </submittedName>
    <submittedName>
        <fullName evidence="10">RagB/SusD family nutrient uptake outer membrane protein</fullName>
    </submittedName>
</protein>
<name>A0A174HX91_BACUN</name>
<dbReference type="EMBL" id="QSIF01000025">
    <property type="protein sequence ID" value="RHC72486.1"/>
    <property type="molecule type" value="Genomic_DNA"/>
</dbReference>
<feature type="domain" description="SusD-like N-terminal" evidence="8">
    <location>
        <begin position="105"/>
        <end position="204"/>
    </location>
</feature>
<evidence type="ECO:0000313" key="17">
    <source>
        <dbReference type="Proteomes" id="UP000283766"/>
    </source>
</evidence>
<evidence type="ECO:0000256" key="4">
    <source>
        <dbReference type="ARBA" id="ARBA00023136"/>
    </source>
</evidence>
<reference evidence="10" key="3">
    <citation type="submission" date="2022-10" db="EMBL/GenBank/DDBJ databases">
        <title>Human gut microbiome strain richness.</title>
        <authorList>
            <person name="Chen-Liaw A."/>
        </authorList>
    </citation>
    <scope>NUCLEOTIDE SEQUENCE</scope>
    <source>
        <strain evidence="10">A1_m1001262Bd0_191120</strain>
    </source>
</reference>
<gene>
    <name evidence="14" type="ORF">DW216_16215</name>
    <name evidence="13" type="ORF">DW831_14375</name>
    <name evidence="12" type="ORF">DWX87_02870</name>
    <name evidence="11" type="ORF">DXD40_00165</name>
    <name evidence="9" type="ORF">ERS852462_01536</name>
    <name evidence="10" type="ORF">POY80_10555</name>
</gene>
<dbReference type="GO" id="GO:0009279">
    <property type="term" value="C:cell outer membrane"/>
    <property type="evidence" value="ECO:0007669"/>
    <property type="project" value="UniProtKB-SubCell"/>
</dbReference>
<dbReference type="EMBL" id="CZAF01000004">
    <property type="protein sequence ID" value="CUO77947.1"/>
    <property type="molecule type" value="Genomic_DNA"/>
</dbReference>
<dbReference type="EMBL" id="JAQNQY010000009">
    <property type="protein sequence ID" value="MDC1752882.1"/>
    <property type="molecule type" value="Genomic_DNA"/>
</dbReference>
<evidence type="ECO:0000256" key="5">
    <source>
        <dbReference type="ARBA" id="ARBA00023237"/>
    </source>
</evidence>
<evidence type="ECO:0000313" key="16">
    <source>
        <dbReference type="Proteomes" id="UP000260844"/>
    </source>
</evidence>
<evidence type="ECO:0000259" key="7">
    <source>
        <dbReference type="Pfam" id="PF07980"/>
    </source>
</evidence>
<dbReference type="AlphaFoldDB" id="A0A174HX91"/>
<evidence type="ECO:0000259" key="8">
    <source>
        <dbReference type="Pfam" id="PF14322"/>
    </source>
</evidence>
<dbReference type="SUPFAM" id="SSF48452">
    <property type="entry name" value="TPR-like"/>
    <property type="match status" value="1"/>
</dbReference>
<dbReference type="EMBL" id="QRVP01000002">
    <property type="protein sequence ID" value="RGS56984.1"/>
    <property type="molecule type" value="Genomic_DNA"/>
</dbReference>
<dbReference type="OrthoDB" id="617686at2"/>
<evidence type="ECO:0000256" key="1">
    <source>
        <dbReference type="ARBA" id="ARBA00004442"/>
    </source>
</evidence>
<dbReference type="RefSeq" id="WP_022402046.1">
    <property type="nucleotide sequence ID" value="NZ_CAXSNS010000010.1"/>
</dbReference>
<evidence type="ECO:0000313" key="10">
    <source>
        <dbReference type="EMBL" id="MDC1752882.1"/>
    </source>
</evidence>
<accession>A0A174HX91</accession>
<dbReference type="EMBL" id="QSPV01000001">
    <property type="protein sequence ID" value="RGJ96864.1"/>
    <property type="molecule type" value="Genomic_DNA"/>
</dbReference>
<dbReference type="Pfam" id="PF07980">
    <property type="entry name" value="SusD_RagB"/>
    <property type="match status" value="1"/>
</dbReference>
<dbReference type="Proteomes" id="UP000285283">
    <property type="component" value="Unassembled WGS sequence"/>
</dbReference>
<evidence type="ECO:0000313" key="11">
    <source>
        <dbReference type="EMBL" id="RGJ96864.1"/>
    </source>
</evidence>
<dbReference type="CDD" id="cd08977">
    <property type="entry name" value="SusD"/>
    <property type="match status" value="1"/>
</dbReference>
<feature type="chain" id="PRO_5042683166" evidence="6">
    <location>
        <begin position="24"/>
        <end position="535"/>
    </location>
</feature>
<dbReference type="EMBL" id="QRJL01000011">
    <property type="protein sequence ID" value="RHH28129.1"/>
    <property type="molecule type" value="Genomic_DNA"/>
</dbReference>
<keyword evidence="4" id="KW-0472">Membrane</keyword>